<dbReference type="InterPro" id="IPR001732">
    <property type="entry name" value="UDP-Glc/GDP-Man_DH_N"/>
</dbReference>
<dbReference type="PIRSF" id="PIRSF500134">
    <property type="entry name" value="UDPglc_DH_bac"/>
    <property type="match status" value="1"/>
</dbReference>
<dbReference type="InterPro" id="IPR008927">
    <property type="entry name" value="6-PGluconate_DH-like_C_sf"/>
</dbReference>
<feature type="binding site" evidence="9">
    <location>
        <position position="324"/>
    </location>
    <ligand>
        <name>substrate</name>
    </ligand>
</feature>
<dbReference type="InterPro" id="IPR014026">
    <property type="entry name" value="UDP-Glc/GDP-Man_DH_dimer"/>
</dbReference>
<comment type="similarity">
    <text evidence="2 7">Belongs to the UDP-glucose/GDP-mannose dehydrogenase family.</text>
</comment>
<feature type="binding site" evidence="9">
    <location>
        <position position="210"/>
    </location>
    <ligand>
        <name>substrate</name>
    </ligand>
</feature>
<dbReference type="AlphaFoldDB" id="A0A1G6M3X5"/>
<feature type="binding site" evidence="10">
    <location>
        <position position="30"/>
    </location>
    <ligand>
        <name>NAD(+)</name>
        <dbReference type="ChEBI" id="CHEBI:57540"/>
    </ligand>
</feature>
<dbReference type="SMART" id="SM00984">
    <property type="entry name" value="UDPG_MGDP_dh_C"/>
    <property type="match status" value="1"/>
</dbReference>
<dbReference type="InterPro" id="IPR028357">
    <property type="entry name" value="UDPglc_DH_bac"/>
</dbReference>
<dbReference type="Pfam" id="PF03721">
    <property type="entry name" value="UDPG_MGDP_dh_N"/>
    <property type="match status" value="1"/>
</dbReference>
<evidence type="ECO:0000256" key="2">
    <source>
        <dbReference type="ARBA" id="ARBA00006601"/>
    </source>
</evidence>
<feature type="binding site" evidence="10">
    <location>
        <position position="271"/>
    </location>
    <ligand>
        <name>NAD(+)</name>
        <dbReference type="ChEBI" id="CHEBI:57540"/>
    </ligand>
</feature>
<feature type="binding site" evidence="10">
    <location>
        <position position="161"/>
    </location>
    <ligand>
        <name>NAD(+)</name>
        <dbReference type="ChEBI" id="CHEBI:57540"/>
    </ligand>
</feature>
<dbReference type="PANTHER" id="PTHR43750:SF1">
    <property type="entry name" value="GDP-MANNOSE 6-DEHYDROGENASE"/>
    <property type="match status" value="1"/>
</dbReference>
<evidence type="ECO:0000256" key="10">
    <source>
        <dbReference type="PIRSR" id="PIRSR500134-3"/>
    </source>
</evidence>
<evidence type="ECO:0000256" key="5">
    <source>
        <dbReference type="ARBA" id="ARBA00023027"/>
    </source>
</evidence>
<evidence type="ECO:0000256" key="7">
    <source>
        <dbReference type="PIRNR" id="PIRNR000124"/>
    </source>
</evidence>
<feature type="binding site" evidence="9">
    <location>
        <position position="265"/>
    </location>
    <ligand>
        <name>substrate</name>
    </ligand>
</feature>
<dbReference type="EMBL" id="FMZW01000003">
    <property type="protein sequence ID" value="SDC49685.1"/>
    <property type="molecule type" value="Genomic_DNA"/>
</dbReference>
<dbReference type="InterPro" id="IPR014027">
    <property type="entry name" value="UDP-Glc/GDP-Man_DH_C"/>
</dbReference>
<feature type="active site" description="Nucleophile" evidence="8">
    <location>
        <position position="268"/>
    </location>
</feature>
<organism evidence="12 13">
    <name type="scientific">Bradyrhizobium brasilense</name>
    <dbReference type="NCBI Taxonomy" id="1419277"/>
    <lineage>
        <taxon>Bacteria</taxon>
        <taxon>Pseudomonadati</taxon>
        <taxon>Pseudomonadota</taxon>
        <taxon>Alphaproteobacteria</taxon>
        <taxon>Hyphomicrobiales</taxon>
        <taxon>Nitrobacteraceae</taxon>
        <taxon>Bradyrhizobium</taxon>
    </lineage>
</organism>
<dbReference type="GO" id="GO:0051287">
    <property type="term" value="F:NAD binding"/>
    <property type="evidence" value="ECO:0007669"/>
    <property type="project" value="InterPro"/>
</dbReference>
<feature type="binding site" evidence="10">
    <location>
        <position position="86"/>
    </location>
    <ligand>
        <name>NAD(+)</name>
        <dbReference type="ChEBI" id="CHEBI:57540"/>
    </ligand>
</feature>
<feature type="binding site" evidence="10">
    <location>
        <position position="35"/>
    </location>
    <ligand>
        <name>NAD(+)</name>
        <dbReference type="ChEBI" id="CHEBI:57540"/>
    </ligand>
</feature>
<keyword evidence="5 7" id="KW-0520">NAD</keyword>
<evidence type="ECO:0000256" key="4">
    <source>
        <dbReference type="ARBA" id="ARBA00023002"/>
    </source>
</evidence>
<evidence type="ECO:0000313" key="13">
    <source>
        <dbReference type="Proteomes" id="UP000199245"/>
    </source>
</evidence>
<dbReference type="Gene3D" id="1.20.5.170">
    <property type="match status" value="1"/>
</dbReference>
<comment type="pathway">
    <text evidence="1">Nucleotide-sugar biosynthesis; UDP-alpha-D-glucuronate biosynthesis; UDP-alpha-D-glucuronate from UDP-alpha-D-glucose: step 1/1.</text>
</comment>
<feature type="binding site" evidence="10">
    <location>
        <position position="124"/>
    </location>
    <ligand>
        <name>NAD(+)</name>
        <dbReference type="ChEBI" id="CHEBI:57540"/>
    </ligand>
</feature>
<feature type="binding site" evidence="9">
    <location>
        <begin position="257"/>
        <end position="261"/>
    </location>
    <ligand>
        <name>substrate</name>
    </ligand>
</feature>
<sequence length="436" mass="46963">MNVSIFGLGYVGTVCAACFTELGHQIIGVDKSVAKVNLIRGGRSPVVEPGISDKVARAVATGQLTATTDATEAIVNSDISMVCVGTPSSGNGNLDLTAIRQVAIEIGHGLRAKNAPHTVTIRSTVLPGTTRGTVGPLIEEASGNRIGRDFDLAFNPEFLREGSAIADFNAPSKTVVGAFNQETADRVMALYKDLPGAKITPPVETAELVKYVDNSWHALKVSFANEIGTIAKTLGIDGRDVMNIFMQDTRLNISPAYLRPGFAFGGSCLPKDVKALKHLAHSRGLSTPVLESILPSNDMIMLRGADWILSHEGRRIAFLGISFKAGTDDVRDSPFVRLVKSLRGERRDIRIYDPNVQLSQLIGANRDFLMRNPELVGLLNDDVTATIEWADIIVLTTADPRFVAALTATRPDQVVLELSEIGLPEQVRAKVSGFHW</sequence>
<dbReference type="SUPFAM" id="SSF51735">
    <property type="entry name" value="NAD(P)-binding Rossmann-fold domains"/>
    <property type="match status" value="1"/>
</dbReference>
<dbReference type="PANTHER" id="PTHR43750">
    <property type="entry name" value="UDP-GLUCOSE 6-DEHYDROGENASE TUAD"/>
    <property type="match status" value="1"/>
</dbReference>
<accession>A0A1G6M3X5</accession>
<dbReference type="SUPFAM" id="SSF52413">
    <property type="entry name" value="UDP-glucose/GDP-mannose dehydrogenase C-terminal domain"/>
    <property type="match status" value="1"/>
</dbReference>
<comment type="catalytic activity">
    <reaction evidence="6 7">
        <text>UDP-alpha-D-glucose + 2 NAD(+) + H2O = UDP-alpha-D-glucuronate + 2 NADH + 3 H(+)</text>
        <dbReference type="Rhea" id="RHEA:23596"/>
        <dbReference type="ChEBI" id="CHEBI:15377"/>
        <dbReference type="ChEBI" id="CHEBI:15378"/>
        <dbReference type="ChEBI" id="CHEBI:57540"/>
        <dbReference type="ChEBI" id="CHEBI:57945"/>
        <dbReference type="ChEBI" id="CHEBI:58052"/>
        <dbReference type="ChEBI" id="CHEBI:58885"/>
        <dbReference type="EC" id="1.1.1.22"/>
    </reaction>
</comment>
<evidence type="ECO:0000256" key="8">
    <source>
        <dbReference type="PIRSR" id="PIRSR500134-1"/>
    </source>
</evidence>
<name>A0A1G6M3X5_9BRAD</name>
<proteinExistence type="inferred from homology"/>
<dbReference type="Gene3D" id="3.40.50.720">
    <property type="entry name" value="NAD(P)-binding Rossmann-like Domain"/>
    <property type="match status" value="2"/>
</dbReference>
<dbReference type="NCBIfam" id="TIGR03026">
    <property type="entry name" value="NDP-sugDHase"/>
    <property type="match status" value="1"/>
</dbReference>
<evidence type="ECO:0000256" key="3">
    <source>
        <dbReference type="ARBA" id="ARBA00012954"/>
    </source>
</evidence>
<dbReference type="InterPro" id="IPR017476">
    <property type="entry name" value="UDP-Glc/GDP-Man"/>
</dbReference>
<gene>
    <name evidence="12" type="ORF">SAMN05216337_1003122</name>
</gene>
<dbReference type="InterPro" id="IPR036220">
    <property type="entry name" value="UDP-Glc/GDP-Man_DH_C_sf"/>
</dbReference>
<dbReference type="InterPro" id="IPR036291">
    <property type="entry name" value="NAD(P)-bd_dom_sf"/>
</dbReference>
<dbReference type="UniPathway" id="UPA00038">
    <property type="reaction ID" value="UER00491"/>
</dbReference>
<feature type="binding site" evidence="10">
    <location>
        <position position="331"/>
    </location>
    <ligand>
        <name>NAD(+)</name>
        <dbReference type="ChEBI" id="CHEBI:57540"/>
    </ligand>
</feature>
<protein>
    <recommendedName>
        <fullName evidence="3 7">UDP-glucose 6-dehydrogenase</fullName>
        <ecNumber evidence="3 7">1.1.1.22</ecNumber>
    </recommendedName>
</protein>
<evidence type="ECO:0000256" key="6">
    <source>
        <dbReference type="ARBA" id="ARBA00047473"/>
    </source>
</evidence>
<dbReference type="Pfam" id="PF00984">
    <property type="entry name" value="UDPG_MGDP_dh"/>
    <property type="match status" value="1"/>
</dbReference>
<evidence type="ECO:0000313" key="12">
    <source>
        <dbReference type="EMBL" id="SDC49685.1"/>
    </source>
</evidence>
<keyword evidence="4 7" id="KW-0560">Oxidoreductase</keyword>
<evidence type="ECO:0000256" key="9">
    <source>
        <dbReference type="PIRSR" id="PIRSR500134-2"/>
    </source>
</evidence>
<evidence type="ECO:0000259" key="11">
    <source>
        <dbReference type="SMART" id="SM00984"/>
    </source>
</evidence>
<feature type="binding site" evidence="9">
    <location>
        <begin position="158"/>
        <end position="161"/>
    </location>
    <ligand>
        <name>substrate</name>
    </ligand>
</feature>
<dbReference type="PIRSF" id="PIRSF000124">
    <property type="entry name" value="UDPglc_GDPman_dh"/>
    <property type="match status" value="1"/>
</dbReference>
<dbReference type="GO" id="GO:0000271">
    <property type="term" value="P:polysaccharide biosynthetic process"/>
    <property type="evidence" value="ECO:0007669"/>
    <property type="project" value="InterPro"/>
</dbReference>
<dbReference type="GO" id="GO:0003979">
    <property type="term" value="F:UDP-glucose 6-dehydrogenase activity"/>
    <property type="evidence" value="ECO:0007669"/>
    <property type="project" value="UniProtKB-EC"/>
</dbReference>
<dbReference type="Pfam" id="PF03720">
    <property type="entry name" value="UDPG_MGDP_dh_C"/>
    <property type="match status" value="1"/>
</dbReference>
<dbReference type="SUPFAM" id="SSF48179">
    <property type="entry name" value="6-phosphogluconate dehydrogenase C-terminal domain-like"/>
    <property type="match status" value="1"/>
</dbReference>
<feature type="domain" description="UDP-glucose/GDP-mannose dehydrogenase C-terminal" evidence="11">
    <location>
        <begin position="317"/>
        <end position="413"/>
    </location>
</feature>
<evidence type="ECO:0000256" key="1">
    <source>
        <dbReference type="ARBA" id="ARBA00004701"/>
    </source>
</evidence>
<dbReference type="Proteomes" id="UP000199245">
    <property type="component" value="Unassembled WGS sequence"/>
</dbReference>
<dbReference type="EC" id="1.1.1.22" evidence="3 7"/>
<reference evidence="12 13" key="1">
    <citation type="submission" date="2016-10" db="EMBL/GenBank/DDBJ databases">
        <authorList>
            <person name="de Groot N.N."/>
        </authorList>
    </citation>
    <scope>NUCLEOTIDE SEQUENCE [LARGE SCALE GENOMIC DNA]</scope>
    <source>
        <strain evidence="12 13">R5</strain>
    </source>
</reference>
<dbReference type="GO" id="GO:0006065">
    <property type="term" value="P:UDP-glucuronate biosynthetic process"/>
    <property type="evidence" value="ECO:0007669"/>
    <property type="project" value="UniProtKB-UniPathway"/>
</dbReference>
<dbReference type="RefSeq" id="WP_092079592.1">
    <property type="nucleotide sequence ID" value="NZ_FMZW01000003.1"/>
</dbReference>